<evidence type="ECO:0000256" key="5">
    <source>
        <dbReference type="ARBA" id="ARBA00022692"/>
    </source>
</evidence>
<feature type="compositionally biased region" description="Basic and acidic residues" evidence="8">
    <location>
        <begin position="1"/>
        <end position="11"/>
    </location>
</feature>
<keyword evidence="6 9" id="KW-1133">Transmembrane helix</keyword>
<feature type="transmembrane region" description="Helical" evidence="9">
    <location>
        <begin position="337"/>
        <end position="357"/>
    </location>
</feature>
<dbReference type="AlphaFoldDB" id="A0A1L7CJB1"/>
<evidence type="ECO:0000313" key="10">
    <source>
        <dbReference type="EMBL" id="APT85888.1"/>
    </source>
</evidence>
<protein>
    <submittedName>
        <fullName evidence="10 11">Choline transporter</fullName>
    </submittedName>
</protein>
<reference evidence="11 13" key="2">
    <citation type="submission" date="2019-06" db="EMBL/GenBank/DDBJ databases">
        <title>Whole genome shotgun sequence of Corynebacterium flavescens NBRC 14136.</title>
        <authorList>
            <person name="Hosoyama A."/>
            <person name="Uohara A."/>
            <person name="Ohji S."/>
            <person name="Ichikawa N."/>
        </authorList>
    </citation>
    <scope>NUCLEOTIDE SEQUENCE [LARGE SCALE GENOMIC DNA]</scope>
    <source>
        <strain evidence="11 13">NBRC 14136</strain>
    </source>
</reference>
<dbReference type="EMBL" id="CP009246">
    <property type="protein sequence ID" value="APT85888.1"/>
    <property type="molecule type" value="Genomic_DNA"/>
</dbReference>
<dbReference type="PANTHER" id="PTHR30047">
    <property type="entry name" value="HIGH-AFFINITY CHOLINE TRANSPORT PROTEIN-RELATED"/>
    <property type="match status" value="1"/>
</dbReference>
<evidence type="ECO:0000313" key="11">
    <source>
        <dbReference type="EMBL" id="GEB97423.1"/>
    </source>
</evidence>
<dbReference type="NCBIfam" id="TIGR00842">
    <property type="entry name" value="bcct"/>
    <property type="match status" value="1"/>
</dbReference>
<feature type="transmembrane region" description="Helical" evidence="9">
    <location>
        <begin position="397"/>
        <end position="414"/>
    </location>
</feature>
<comment type="similarity">
    <text evidence="2">Belongs to the BCCT transporter (TC 2.A.15) family.</text>
</comment>
<evidence type="ECO:0000256" key="6">
    <source>
        <dbReference type="ARBA" id="ARBA00022989"/>
    </source>
</evidence>
<feature type="transmembrane region" description="Helical" evidence="9">
    <location>
        <begin position="266"/>
        <end position="291"/>
    </location>
</feature>
<feature type="transmembrane region" description="Helical" evidence="9">
    <location>
        <begin position="87"/>
        <end position="106"/>
    </location>
</feature>
<gene>
    <name evidence="11" type="ORF">CFL01nite_09180</name>
    <name evidence="10" type="ORF">CFLV_00825</name>
</gene>
<dbReference type="NCBIfam" id="NF007399">
    <property type="entry name" value="PRK09928.1"/>
    <property type="match status" value="1"/>
</dbReference>
<evidence type="ECO:0000256" key="1">
    <source>
        <dbReference type="ARBA" id="ARBA00004651"/>
    </source>
</evidence>
<feature type="transmembrane region" description="Helical" evidence="9">
    <location>
        <begin position="555"/>
        <end position="574"/>
    </location>
</feature>
<dbReference type="Proteomes" id="UP000315353">
    <property type="component" value="Unassembled WGS sequence"/>
</dbReference>
<organism evidence="10 12">
    <name type="scientific">Corynebacterium flavescens</name>
    <dbReference type="NCBI Taxonomy" id="28028"/>
    <lineage>
        <taxon>Bacteria</taxon>
        <taxon>Bacillati</taxon>
        <taxon>Actinomycetota</taxon>
        <taxon>Actinomycetes</taxon>
        <taxon>Mycobacteriales</taxon>
        <taxon>Corynebacteriaceae</taxon>
        <taxon>Corynebacterium</taxon>
    </lineage>
</organism>
<evidence type="ECO:0000256" key="2">
    <source>
        <dbReference type="ARBA" id="ARBA00005658"/>
    </source>
</evidence>
<comment type="subcellular location">
    <subcellularLocation>
        <location evidence="1">Cell membrane</location>
        <topology evidence="1">Multi-pass membrane protein</topology>
    </subcellularLocation>
</comment>
<evidence type="ECO:0000256" key="3">
    <source>
        <dbReference type="ARBA" id="ARBA00022448"/>
    </source>
</evidence>
<keyword evidence="4" id="KW-1003">Cell membrane</keyword>
<dbReference type="RefSeq" id="WP_075728888.1">
    <property type="nucleotide sequence ID" value="NZ_BJNB01000010.1"/>
</dbReference>
<feature type="compositionally biased region" description="Basic and acidic residues" evidence="8">
    <location>
        <begin position="756"/>
        <end position="765"/>
    </location>
</feature>
<dbReference type="PANTHER" id="PTHR30047:SF7">
    <property type="entry name" value="HIGH-AFFINITY CHOLINE TRANSPORT PROTEIN"/>
    <property type="match status" value="1"/>
</dbReference>
<feature type="transmembrane region" description="Helical" evidence="9">
    <location>
        <begin position="303"/>
        <end position="325"/>
    </location>
</feature>
<reference evidence="10 12" key="1">
    <citation type="submission" date="2014-08" db="EMBL/GenBank/DDBJ databases">
        <title>Complete genome sequence of Corynebacterium flavescens OJ8(T)(=DSM 20296(T)), isolated from cheese.</title>
        <authorList>
            <person name="Ruckert C."/>
            <person name="Albersmeier A."/>
            <person name="Winkler A."/>
            <person name="Kalinowski J."/>
        </authorList>
    </citation>
    <scope>NUCLEOTIDE SEQUENCE [LARGE SCALE GENOMIC DNA]</scope>
    <source>
        <strain evidence="10 12">OJ8</strain>
    </source>
</reference>
<feature type="transmembrane region" description="Helical" evidence="9">
    <location>
        <begin position="426"/>
        <end position="445"/>
    </location>
</feature>
<evidence type="ECO:0000256" key="7">
    <source>
        <dbReference type="ARBA" id="ARBA00023136"/>
    </source>
</evidence>
<proteinExistence type="inferred from homology"/>
<evidence type="ECO:0000256" key="9">
    <source>
        <dbReference type="SAM" id="Phobius"/>
    </source>
</evidence>
<evidence type="ECO:0000313" key="12">
    <source>
        <dbReference type="Proteomes" id="UP000185479"/>
    </source>
</evidence>
<dbReference type="EMBL" id="BJNB01000010">
    <property type="protein sequence ID" value="GEB97423.1"/>
    <property type="molecule type" value="Genomic_DNA"/>
</dbReference>
<dbReference type="PROSITE" id="PS01303">
    <property type="entry name" value="BCCT"/>
    <property type="match status" value="1"/>
</dbReference>
<keyword evidence="3" id="KW-0813">Transport</keyword>
<dbReference type="OrthoDB" id="9775735at2"/>
<keyword evidence="5 9" id="KW-0812">Transmembrane</keyword>
<dbReference type="GO" id="GO:0022857">
    <property type="term" value="F:transmembrane transporter activity"/>
    <property type="evidence" value="ECO:0007669"/>
    <property type="project" value="InterPro"/>
</dbReference>
<dbReference type="GO" id="GO:0005886">
    <property type="term" value="C:plasma membrane"/>
    <property type="evidence" value="ECO:0007669"/>
    <property type="project" value="UniProtKB-SubCell"/>
</dbReference>
<evidence type="ECO:0000313" key="13">
    <source>
        <dbReference type="Proteomes" id="UP000315353"/>
    </source>
</evidence>
<sequence length="765" mass="83978">MANFDPHDREGPGPAPTPPQRGNAGAAGDAGEVGTGGAAGAAATAAPAQKKSRRRPSYQVHALVGSFKAETGPEVGADTVPAPKPNWPVFAISGALIIALVLYAGLGRESAANTLANVTGWIGTNLGWFYVLTATIAVVFVLYIAFSNVGNIRLGPDHSRPKFNTFSWASMLFAAGIGVDLMFFAVAEPVTMYMSPPVGEGETMEAAKEAVVWAMFHYGLTGWALYALMGVAFGYFAYRLNMPLAIRSALYPLIGKRIHGPVGDAVDVAAMLGTVFGVTASLGIGVVQLSYGFHLIFGVEQGIGLQSALIVIAILIATLSAVSGVDKGIRFLSELNVYLALALMIYIVVVGKTAYLFDAITTNVGDYISKFPSWTMETFAFADDRASTAEWMQSWTLFFWAWWIAWATFVGLFLARISRGRTLRQFILGTLTFPFLFILMWMSFFGNTALDMVRSGDYSDFAEAAINNPEQGFYDMLAQFPGSGIVVLITTFIGLLLYITSADSGALVMSNFTSKITDNRQDGPRWMRVFWSVTVGALTLALLQIDGIATVQSATVVMGLPFAIVIYLIMYSLWKSLRLETIQRAARQTALHGAISGRTELAPESGERWKLRLDRVNAYPDRQKMDDYLRHTATFALEKVAVQMRARGYDAILLTSELPDLKLPQLDLQVTLEHERKFRYQLFPVAAERPDFSEGEEAEYYRLEVYDLTGSLGYDVYGYSENQIINNVLDLYERHLAFLYMQQTQPGDSDVSDGAEPERTWREDS</sequence>
<feature type="transmembrane region" description="Helical" evidence="9">
    <location>
        <begin position="215"/>
        <end position="238"/>
    </location>
</feature>
<feature type="transmembrane region" description="Helical" evidence="9">
    <location>
        <begin position="126"/>
        <end position="146"/>
    </location>
</feature>
<keyword evidence="12" id="KW-1185">Reference proteome</keyword>
<dbReference type="GeneID" id="82879266"/>
<dbReference type="Pfam" id="PF02028">
    <property type="entry name" value="BCCT"/>
    <property type="match status" value="1"/>
</dbReference>
<accession>A0A1L7CJB1</accession>
<dbReference type="InterPro" id="IPR018093">
    <property type="entry name" value="BCCT_CS"/>
</dbReference>
<feature type="transmembrane region" description="Helical" evidence="9">
    <location>
        <begin position="166"/>
        <end position="187"/>
    </location>
</feature>
<dbReference type="STRING" id="28028.CFLV_00825"/>
<evidence type="ECO:0000256" key="8">
    <source>
        <dbReference type="SAM" id="MobiDB-lite"/>
    </source>
</evidence>
<keyword evidence="7 9" id="KW-0472">Membrane</keyword>
<name>A0A1L7CJB1_CORFL</name>
<dbReference type="InterPro" id="IPR000060">
    <property type="entry name" value="BCCT_transptr"/>
</dbReference>
<feature type="region of interest" description="Disordered" evidence="8">
    <location>
        <begin position="745"/>
        <end position="765"/>
    </location>
</feature>
<feature type="region of interest" description="Disordered" evidence="8">
    <location>
        <begin position="1"/>
        <end position="56"/>
    </location>
</feature>
<evidence type="ECO:0000256" key="4">
    <source>
        <dbReference type="ARBA" id="ARBA00022475"/>
    </source>
</evidence>
<dbReference type="KEGG" id="cfc:CFLV_00825"/>
<dbReference type="Proteomes" id="UP000185479">
    <property type="component" value="Chromosome"/>
</dbReference>
<feature type="transmembrane region" description="Helical" evidence="9">
    <location>
        <begin position="485"/>
        <end position="508"/>
    </location>
</feature>
<feature type="transmembrane region" description="Helical" evidence="9">
    <location>
        <begin position="529"/>
        <end position="549"/>
    </location>
</feature>